<reference evidence="1" key="1">
    <citation type="submission" date="2023-11" db="EMBL/GenBank/DDBJ databases">
        <title>Genome sequence of Cyanobacterium aponinum BCRC AL20115.</title>
        <authorList>
            <person name="Chang H.-Y."/>
            <person name="Lin K.-M."/>
            <person name="Hsueh H.-T."/>
            <person name="Chu H.-A."/>
            <person name="Kuo C.-H."/>
        </authorList>
    </citation>
    <scope>NUCLEOTIDE SEQUENCE</scope>
    <source>
        <strain evidence="1">AL20115</strain>
    </source>
</reference>
<dbReference type="EMBL" id="CP138348">
    <property type="protein sequence ID" value="WPF89505.1"/>
    <property type="molecule type" value="Genomic_DNA"/>
</dbReference>
<dbReference type="AlphaFoldDB" id="A0AAF0ZD70"/>
<name>A0AAF0ZD70_9CHRO</name>
<evidence type="ECO:0000313" key="1">
    <source>
        <dbReference type="EMBL" id="WPF89505.1"/>
    </source>
</evidence>
<sequence>MNKDLLKPSLTDLIKQIHCINHAWKLSQEMEDNSHFLAIRLRDLKSRLQIKLLKNFAPNYVYLKEDKDIESEESIYGLMLVSPINNYSDVAHIPIRVAKKMLSEEEISHFSKSSLNI</sequence>
<gene>
    <name evidence="1" type="ORF">SAY89_04345</name>
</gene>
<proteinExistence type="predicted"/>
<dbReference type="RefSeq" id="WP_320001928.1">
    <property type="nucleotide sequence ID" value="NZ_CP138348.1"/>
</dbReference>
<protein>
    <submittedName>
        <fullName evidence="1">Uncharacterized protein</fullName>
    </submittedName>
</protein>
<organism evidence="1">
    <name type="scientific">Cyanobacterium aponinum AL20115</name>
    <dbReference type="NCBI Taxonomy" id="3090662"/>
    <lineage>
        <taxon>Bacteria</taxon>
        <taxon>Bacillati</taxon>
        <taxon>Cyanobacteriota</taxon>
        <taxon>Cyanophyceae</taxon>
        <taxon>Oscillatoriophycideae</taxon>
        <taxon>Chroococcales</taxon>
        <taxon>Geminocystaceae</taxon>
        <taxon>Cyanobacterium</taxon>
    </lineage>
</organism>
<accession>A0AAF0ZD70</accession>